<reference evidence="1 2" key="1">
    <citation type="submission" date="2018-11" db="EMBL/GenBank/DDBJ databases">
        <title>Genomes From Bacteria Associated with the Canine Oral Cavity: a Test Case for Automated Genome-Based Taxonomic Assignment.</title>
        <authorList>
            <person name="Coil D.A."/>
            <person name="Jospin G."/>
            <person name="Darling A.E."/>
            <person name="Wallis C."/>
            <person name="Davis I.J."/>
            <person name="Harris S."/>
            <person name="Eisen J.A."/>
            <person name="Holcombe L.J."/>
            <person name="O'Flynn C."/>
        </authorList>
    </citation>
    <scope>NUCLEOTIDE SEQUENCE [LARGE SCALE GENOMIC DNA]</scope>
    <source>
        <strain evidence="1 2">OH1426_COT-023</strain>
    </source>
</reference>
<protein>
    <submittedName>
        <fullName evidence="1">Uncharacterized protein</fullName>
    </submittedName>
</protein>
<dbReference type="AlphaFoldDB" id="A0A3P1YE25"/>
<gene>
    <name evidence="1" type="ORF">EII41_13665</name>
</gene>
<comment type="caution">
    <text evidence="1">The sequence shown here is derived from an EMBL/GenBank/DDBJ whole genome shotgun (WGS) entry which is preliminary data.</text>
</comment>
<dbReference type="EMBL" id="RQYN01000139">
    <property type="protein sequence ID" value="RRD69101.1"/>
    <property type="molecule type" value="Genomic_DNA"/>
</dbReference>
<dbReference type="Proteomes" id="UP000279860">
    <property type="component" value="Unassembled WGS sequence"/>
</dbReference>
<sequence>MGYPHDSTQTQNIFGAGESARLEAGQVVFPGGGTWTNAEIQIFGHGNPGNITGAGNIVIHSYNAGGRYDDYTNVWTGSWSGNGNGRCPVDPWPAWDGGGINWNGPNPVPNYNSNPCNAAHIHGPVSGGTSDPYTSNQLGGADDGVSLVQTAGTVVKNDGTWASRGTPKTSGGGLNDYKRPTTIAISGKTTINQIAVLLNIYSYFIV</sequence>
<evidence type="ECO:0000313" key="2">
    <source>
        <dbReference type="Proteomes" id="UP000279860"/>
    </source>
</evidence>
<proteinExistence type="predicted"/>
<dbReference type="RefSeq" id="WP_124791012.1">
    <property type="nucleotide sequence ID" value="NZ_RQYN01000139.1"/>
</dbReference>
<organism evidence="1 2">
    <name type="scientific">Tannerella forsythia</name>
    <name type="common">Bacteroides forsythus</name>
    <dbReference type="NCBI Taxonomy" id="28112"/>
    <lineage>
        <taxon>Bacteria</taxon>
        <taxon>Pseudomonadati</taxon>
        <taxon>Bacteroidota</taxon>
        <taxon>Bacteroidia</taxon>
        <taxon>Bacteroidales</taxon>
        <taxon>Tannerellaceae</taxon>
        <taxon>Tannerella</taxon>
    </lineage>
</organism>
<accession>A0A3P1YE25</accession>
<name>A0A3P1YE25_TANFO</name>
<evidence type="ECO:0000313" key="1">
    <source>
        <dbReference type="EMBL" id="RRD69101.1"/>
    </source>
</evidence>